<evidence type="ECO:0008006" key="3">
    <source>
        <dbReference type="Google" id="ProtNLM"/>
    </source>
</evidence>
<organism evidence="1 2">
    <name type="scientific">Pedobacter montanisoli</name>
    <dbReference type="NCBI Taxonomy" id="2923277"/>
    <lineage>
        <taxon>Bacteria</taxon>
        <taxon>Pseudomonadati</taxon>
        <taxon>Bacteroidota</taxon>
        <taxon>Sphingobacteriia</taxon>
        <taxon>Sphingobacteriales</taxon>
        <taxon>Sphingobacteriaceae</taxon>
        <taxon>Pedobacter</taxon>
    </lineage>
</organism>
<comment type="caution">
    <text evidence="1">The sequence shown here is derived from an EMBL/GenBank/DDBJ whole genome shotgun (WGS) entry which is preliminary data.</text>
</comment>
<name>A0ABS9ZW22_9SPHI</name>
<reference evidence="1" key="1">
    <citation type="submission" date="2022-03" db="EMBL/GenBank/DDBJ databases">
        <authorList>
            <person name="Woo C.Y."/>
        </authorList>
    </citation>
    <scope>NUCLEOTIDE SEQUENCE</scope>
    <source>
        <strain evidence="1">CYS-01</strain>
    </source>
</reference>
<dbReference type="EMBL" id="JALGBH010000001">
    <property type="protein sequence ID" value="MCJ0742501.1"/>
    <property type="molecule type" value="Genomic_DNA"/>
</dbReference>
<gene>
    <name evidence="1" type="ORF">MMF97_07250</name>
</gene>
<evidence type="ECO:0000313" key="1">
    <source>
        <dbReference type="EMBL" id="MCJ0742501.1"/>
    </source>
</evidence>
<evidence type="ECO:0000313" key="2">
    <source>
        <dbReference type="Proteomes" id="UP001165460"/>
    </source>
</evidence>
<protein>
    <recommendedName>
        <fullName evidence="3">CHAD domain-containing protein</fullName>
    </recommendedName>
</protein>
<sequence>MKLSEHQELKQAILSLPVKEKDKLLLRLVAKDKVLTERLHFMLLEDESNLEERVGHLEAEIKDVCEALRTQPKLTAKDVLLSLRKLNKEINHFAKVTKSDFEEIRLKLQVLKHAPLKFKFKLFSSARNYEQTLASYVVKSVLNIHKKFVKLHEDLRFDLTGDFNELLEHIYQSDAAFTAKELKLPKEI</sequence>
<keyword evidence="2" id="KW-1185">Reference proteome</keyword>
<proteinExistence type="predicted"/>
<dbReference type="Proteomes" id="UP001165460">
    <property type="component" value="Unassembled WGS sequence"/>
</dbReference>
<dbReference type="RefSeq" id="WP_243360987.1">
    <property type="nucleotide sequence ID" value="NZ_JALGBH010000001.1"/>
</dbReference>
<accession>A0ABS9ZW22</accession>